<dbReference type="GO" id="GO:0004601">
    <property type="term" value="F:peroxidase activity"/>
    <property type="evidence" value="ECO:0007669"/>
    <property type="project" value="InterPro"/>
</dbReference>
<name>A0A8S4AN44_9TELE</name>
<reference evidence="12" key="1">
    <citation type="submission" date="2021-05" db="EMBL/GenBank/DDBJ databases">
        <authorList>
            <person name="Tigano A."/>
        </authorList>
    </citation>
    <scope>NUCLEOTIDE SEQUENCE</scope>
</reference>
<evidence type="ECO:0000256" key="3">
    <source>
        <dbReference type="ARBA" id="ARBA00022723"/>
    </source>
</evidence>
<evidence type="ECO:0000256" key="7">
    <source>
        <dbReference type="ARBA" id="ARBA00023004"/>
    </source>
</evidence>
<evidence type="ECO:0000313" key="13">
    <source>
        <dbReference type="Proteomes" id="UP000677803"/>
    </source>
</evidence>
<keyword evidence="5" id="KW-0223">Dioxygenase</keyword>
<protein>
    <submittedName>
        <fullName evidence="12">(Atlantic silverside) hypothetical protein</fullName>
    </submittedName>
</protein>
<evidence type="ECO:0000256" key="6">
    <source>
        <dbReference type="ARBA" id="ARBA00023002"/>
    </source>
</evidence>
<keyword evidence="10" id="KW-0325">Glycoprotein</keyword>
<dbReference type="PANTHER" id="PTHR11903">
    <property type="entry name" value="PROSTAGLANDIN G/H SYNTHASE"/>
    <property type="match status" value="1"/>
</dbReference>
<dbReference type="EMBL" id="CAJRST010003335">
    <property type="protein sequence ID" value="CAG5867792.1"/>
    <property type="molecule type" value="Genomic_DNA"/>
</dbReference>
<dbReference type="InterPro" id="IPR019791">
    <property type="entry name" value="Haem_peroxidase_animal"/>
</dbReference>
<evidence type="ECO:0000256" key="2">
    <source>
        <dbReference type="ARBA" id="ARBA00022536"/>
    </source>
</evidence>
<evidence type="ECO:0000256" key="1">
    <source>
        <dbReference type="ARBA" id="ARBA00004308"/>
    </source>
</evidence>
<sequence>MQVKPEDSKPSEGLVPHKRSSDDEEVARTLEEFYGDVDALEFYPGLLLERTRAGAIFGESMVEMGAPFSLKGLLGNPVCSPDYWKPSTFGGRVGFDIVNSATLRRLVCLNARTCPYVAFRVPPQEGPDGGGPRPDEL</sequence>
<keyword evidence="6" id="KW-0560">Oxidoreductase</keyword>
<dbReference type="InterPro" id="IPR010255">
    <property type="entry name" value="Haem_peroxidase_sf"/>
</dbReference>
<evidence type="ECO:0000256" key="4">
    <source>
        <dbReference type="ARBA" id="ARBA00022729"/>
    </source>
</evidence>
<dbReference type="AlphaFoldDB" id="A0A8S4AN44"/>
<evidence type="ECO:0000313" key="12">
    <source>
        <dbReference type="EMBL" id="CAG5867792.1"/>
    </source>
</evidence>
<keyword evidence="7" id="KW-0408">Iron</keyword>
<comment type="subcellular location">
    <subcellularLocation>
        <location evidence="1">Endomembrane system</location>
    </subcellularLocation>
</comment>
<dbReference type="GO" id="GO:0006979">
    <property type="term" value="P:response to oxidative stress"/>
    <property type="evidence" value="ECO:0007669"/>
    <property type="project" value="InterPro"/>
</dbReference>
<dbReference type="PRINTS" id="PR00457">
    <property type="entry name" value="ANPEROXIDASE"/>
</dbReference>
<feature type="compositionally biased region" description="Basic and acidic residues" evidence="11">
    <location>
        <begin position="1"/>
        <end position="10"/>
    </location>
</feature>
<dbReference type="InterPro" id="IPR050783">
    <property type="entry name" value="Oxylipin_biosynth_metab"/>
</dbReference>
<evidence type="ECO:0000256" key="10">
    <source>
        <dbReference type="ARBA" id="ARBA00023180"/>
    </source>
</evidence>
<evidence type="ECO:0000256" key="9">
    <source>
        <dbReference type="ARBA" id="ARBA00023157"/>
    </source>
</evidence>
<dbReference type="PROSITE" id="PS50292">
    <property type="entry name" value="PEROXIDASE_3"/>
    <property type="match status" value="1"/>
</dbReference>
<dbReference type="GO" id="GO:0043005">
    <property type="term" value="C:neuron projection"/>
    <property type="evidence" value="ECO:0007669"/>
    <property type="project" value="TreeGrafter"/>
</dbReference>
<keyword evidence="13" id="KW-1185">Reference proteome</keyword>
<dbReference type="InterPro" id="IPR037120">
    <property type="entry name" value="Haem_peroxidase_sf_animal"/>
</dbReference>
<keyword evidence="8" id="KW-0472">Membrane</keyword>
<gene>
    <name evidence="12" type="ORF">MMEN_LOCUS4570</name>
</gene>
<dbReference type="Gene3D" id="1.10.640.10">
    <property type="entry name" value="Haem peroxidase domain superfamily, animal type"/>
    <property type="match status" value="1"/>
</dbReference>
<keyword evidence="3" id="KW-0479">Metal-binding</keyword>
<comment type="caution">
    <text evidence="12">The sequence shown here is derived from an EMBL/GenBank/DDBJ whole genome shotgun (WGS) entry which is preliminary data.</text>
</comment>
<dbReference type="OrthoDB" id="823504at2759"/>
<accession>A0A8S4AN44</accession>
<keyword evidence="9" id="KW-1015">Disulfide bond</keyword>
<keyword evidence="2" id="KW-0245">EGF-like domain</keyword>
<evidence type="ECO:0000256" key="8">
    <source>
        <dbReference type="ARBA" id="ARBA00023136"/>
    </source>
</evidence>
<dbReference type="GO" id="GO:0019371">
    <property type="term" value="P:cyclooxygenase pathway"/>
    <property type="evidence" value="ECO:0007669"/>
    <property type="project" value="TreeGrafter"/>
</dbReference>
<evidence type="ECO:0000256" key="11">
    <source>
        <dbReference type="SAM" id="MobiDB-lite"/>
    </source>
</evidence>
<dbReference type="GO" id="GO:0012505">
    <property type="term" value="C:endomembrane system"/>
    <property type="evidence" value="ECO:0007669"/>
    <property type="project" value="UniProtKB-SubCell"/>
</dbReference>
<dbReference type="GO" id="GO:0020037">
    <property type="term" value="F:heme binding"/>
    <property type="evidence" value="ECO:0007669"/>
    <property type="project" value="InterPro"/>
</dbReference>
<dbReference type="GO" id="GO:0005737">
    <property type="term" value="C:cytoplasm"/>
    <property type="evidence" value="ECO:0007669"/>
    <property type="project" value="TreeGrafter"/>
</dbReference>
<dbReference type="Proteomes" id="UP000677803">
    <property type="component" value="Unassembled WGS sequence"/>
</dbReference>
<dbReference type="PANTHER" id="PTHR11903:SF6">
    <property type="entry name" value="PROSTAGLANDIN G_H SYNTHASE 1"/>
    <property type="match status" value="1"/>
</dbReference>
<dbReference type="GO" id="GO:0046872">
    <property type="term" value="F:metal ion binding"/>
    <property type="evidence" value="ECO:0007669"/>
    <property type="project" value="UniProtKB-KW"/>
</dbReference>
<keyword evidence="4" id="KW-0732">Signal</keyword>
<dbReference type="GO" id="GO:0016702">
    <property type="term" value="F:oxidoreductase activity, acting on single donors with incorporation of molecular oxygen, incorporation of two atoms of oxygen"/>
    <property type="evidence" value="ECO:0007669"/>
    <property type="project" value="TreeGrafter"/>
</dbReference>
<organism evidence="12 13">
    <name type="scientific">Menidia menidia</name>
    <name type="common">Atlantic silverside</name>
    <dbReference type="NCBI Taxonomy" id="238744"/>
    <lineage>
        <taxon>Eukaryota</taxon>
        <taxon>Metazoa</taxon>
        <taxon>Chordata</taxon>
        <taxon>Craniata</taxon>
        <taxon>Vertebrata</taxon>
        <taxon>Euteleostomi</taxon>
        <taxon>Actinopterygii</taxon>
        <taxon>Neopterygii</taxon>
        <taxon>Teleostei</taxon>
        <taxon>Neoteleostei</taxon>
        <taxon>Acanthomorphata</taxon>
        <taxon>Ovalentaria</taxon>
        <taxon>Atherinomorphae</taxon>
        <taxon>Atheriniformes</taxon>
        <taxon>Atherinopsidae</taxon>
        <taxon>Menidiinae</taxon>
        <taxon>Menidia</taxon>
    </lineage>
</organism>
<evidence type="ECO:0000256" key="5">
    <source>
        <dbReference type="ARBA" id="ARBA00022964"/>
    </source>
</evidence>
<feature type="region of interest" description="Disordered" evidence="11">
    <location>
        <begin position="1"/>
        <end position="24"/>
    </location>
</feature>
<proteinExistence type="predicted"/>
<dbReference type="SUPFAM" id="SSF48113">
    <property type="entry name" value="Heme-dependent peroxidases"/>
    <property type="match status" value="1"/>
</dbReference>
<dbReference type="GO" id="GO:0004666">
    <property type="term" value="F:prostaglandin-endoperoxide synthase activity"/>
    <property type="evidence" value="ECO:0007669"/>
    <property type="project" value="TreeGrafter"/>
</dbReference>